<keyword evidence="3" id="KW-1185">Reference proteome</keyword>
<protein>
    <recommendedName>
        <fullName evidence="1">SnoaL-like domain-containing protein</fullName>
    </recommendedName>
</protein>
<reference evidence="2 3" key="1">
    <citation type="submission" date="2023-07" db="EMBL/GenBank/DDBJ databases">
        <title>Sorghum-associated microbial communities from plants grown in Nebraska, USA.</title>
        <authorList>
            <person name="Schachtman D."/>
        </authorList>
    </citation>
    <scope>NUCLEOTIDE SEQUENCE [LARGE SCALE GENOMIC DNA]</scope>
    <source>
        <strain evidence="2 3">BE314</strain>
    </source>
</reference>
<evidence type="ECO:0000313" key="2">
    <source>
        <dbReference type="EMBL" id="MDR7270901.1"/>
    </source>
</evidence>
<dbReference type="SUPFAM" id="SSF54427">
    <property type="entry name" value="NTF2-like"/>
    <property type="match status" value="1"/>
</dbReference>
<comment type="caution">
    <text evidence="2">The sequence shown here is derived from an EMBL/GenBank/DDBJ whole genome shotgun (WGS) entry which is preliminary data.</text>
</comment>
<sequence>MYHAIVRRKLLNAFAELNAGRYDAIPAQFAAAHRHCMVGEHALGGERRDLGATTRWYGRLQRLLPGLRFEVDGVWVSGWPWRTRAVISWRDRFQLPGGREGSNVGMHEFELRWGRVSALTVHCDTARLAGYLAEVAAAGHPEALAEPITG</sequence>
<feature type="domain" description="SnoaL-like" evidence="1">
    <location>
        <begin position="14"/>
        <end position="117"/>
    </location>
</feature>
<dbReference type="InterPro" id="IPR032710">
    <property type="entry name" value="NTF2-like_dom_sf"/>
</dbReference>
<accession>A0ABU1YPW8</accession>
<evidence type="ECO:0000259" key="1">
    <source>
        <dbReference type="Pfam" id="PF12680"/>
    </source>
</evidence>
<organism evidence="2 3">
    <name type="scientific">Roseateles saccharophilus</name>
    <name type="common">Pseudomonas saccharophila</name>
    <dbReference type="NCBI Taxonomy" id="304"/>
    <lineage>
        <taxon>Bacteria</taxon>
        <taxon>Pseudomonadati</taxon>
        <taxon>Pseudomonadota</taxon>
        <taxon>Betaproteobacteria</taxon>
        <taxon>Burkholderiales</taxon>
        <taxon>Sphaerotilaceae</taxon>
        <taxon>Roseateles</taxon>
    </lineage>
</organism>
<dbReference type="Proteomes" id="UP001180453">
    <property type="component" value="Unassembled WGS sequence"/>
</dbReference>
<dbReference type="Pfam" id="PF12680">
    <property type="entry name" value="SnoaL_2"/>
    <property type="match status" value="1"/>
</dbReference>
<dbReference type="EMBL" id="JAVDXU010000002">
    <property type="protein sequence ID" value="MDR7270901.1"/>
    <property type="molecule type" value="Genomic_DNA"/>
</dbReference>
<proteinExistence type="predicted"/>
<dbReference type="RefSeq" id="WP_310267252.1">
    <property type="nucleotide sequence ID" value="NZ_JAVDXU010000002.1"/>
</dbReference>
<gene>
    <name evidence="2" type="ORF">J2X20_003559</name>
</gene>
<evidence type="ECO:0000313" key="3">
    <source>
        <dbReference type="Proteomes" id="UP001180453"/>
    </source>
</evidence>
<name>A0ABU1YPW8_ROSSA</name>
<dbReference type="Gene3D" id="3.10.450.50">
    <property type="match status" value="1"/>
</dbReference>
<dbReference type="InterPro" id="IPR037401">
    <property type="entry name" value="SnoaL-like"/>
</dbReference>